<dbReference type="PRINTS" id="PR01705">
    <property type="entry name" value="TSP1REPEAT"/>
</dbReference>
<dbReference type="Pfam" id="PF00090">
    <property type="entry name" value="TSP_1"/>
    <property type="match status" value="3"/>
</dbReference>
<dbReference type="Proteomes" id="UP000835052">
    <property type="component" value="Unassembled WGS sequence"/>
</dbReference>
<sequence>MPWRTGEPHGLRATAMISVFLFLALSQAISAYVVGTGVSPNGNGCVVCEQPTSQWGTWSEWAACSTAYGTPTQSRTRNCPAGNCQGGSSMETKPCVMYDPQPTPEWNAWGAWSSCSASCGGGSMTRTRVCNNGCSVCQCVGSSSETQVCNSQPCCTWTAWSSWSACSTSCGNNGVITRSRQCSCYSGCVGTSNEQQPCSNQPACPTTCSTCQPQYNPPPPPPPPCTTCSAPVPPPVTCTTCNQQPTIAPCSTCGAGAQPFYDPYGNGRKKRSVANASNSTVPV</sequence>
<dbReference type="InterPro" id="IPR036383">
    <property type="entry name" value="TSP1_rpt_sf"/>
</dbReference>
<gene>
    <name evidence="4" type="ORF">CAUJ_LOCUS7087</name>
</gene>
<dbReference type="PROSITE" id="PS50092">
    <property type="entry name" value="TSP1"/>
    <property type="match status" value="3"/>
</dbReference>
<dbReference type="Gene3D" id="2.20.100.10">
    <property type="entry name" value="Thrombospondin type-1 (TSP1) repeat"/>
    <property type="match status" value="3"/>
</dbReference>
<evidence type="ECO:0000256" key="1">
    <source>
        <dbReference type="ARBA" id="ARBA00022737"/>
    </source>
</evidence>
<keyword evidence="1" id="KW-0677">Repeat</keyword>
<protein>
    <submittedName>
        <fullName evidence="4">Uncharacterized protein</fullName>
    </submittedName>
</protein>
<dbReference type="SMART" id="SM00209">
    <property type="entry name" value="TSP1"/>
    <property type="match status" value="3"/>
</dbReference>
<proteinExistence type="predicted"/>
<feature type="signal peptide" evidence="3">
    <location>
        <begin position="1"/>
        <end position="31"/>
    </location>
</feature>
<dbReference type="PANTHER" id="PTHR22906">
    <property type="entry name" value="PROPERDIN"/>
    <property type="match status" value="1"/>
</dbReference>
<evidence type="ECO:0000313" key="5">
    <source>
        <dbReference type="Proteomes" id="UP000835052"/>
    </source>
</evidence>
<organism evidence="4 5">
    <name type="scientific">Caenorhabditis auriculariae</name>
    <dbReference type="NCBI Taxonomy" id="2777116"/>
    <lineage>
        <taxon>Eukaryota</taxon>
        <taxon>Metazoa</taxon>
        <taxon>Ecdysozoa</taxon>
        <taxon>Nematoda</taxon>
        <taxon>Chromadorea</taxon>
        <taxon>Rhabditida</taxon>
        <taxon>Rhabditina</taxon>
        <taxon>Rhabditomorpha</taxon>
        <taxon>Rhabditoidea</taxon>
        <taxon>Rhabditidae</taxon>
        <taxon>Peloderinae</taxon>
        <taxon>Caenorhabditis</taxon>
    </lineage>
</organism>
<reference evidence="4" key="1">
    <citation type="submission" date="2020-10" db="EMBL/GenBank/DDBJ databases">
        <authorList>
            <person name="Kikuchi T."/>
        </authorList>
    </citation>
    <scope>NUCLEOTIDE SEQUENCE</scope>
    <source>
        <strain evidence="4">NKZ352</strain>
    </source>
</reference>
<dbReference type="AlphaFoldDB" id="A0A8S1H9D7"/>
<dbReference type="SUPFAM" id="SSF82895">
    <property type="entry name" value="TSP-1 type 1 repeat"/>
    <property type="match status" value="3"/>
</dbReference>
<evidence type="ECO:0000256" key="3">
    <source>
        <dbReference type="SAM" id="SignalP"/>
    </source>
</evidence>
<name>A0A8S1H9D7_9PELO</name>
<dbReference type="InterPro" id="IPR000884">
    <property type="entry name" value="TSP1_rpt"/>
</dbReference>
<feature type="chain" id="PRO_5035735109" evidence="3">
    <location>
        <begin position="32"/>
        <end position="283"/>
    </location>
</feature>
<evidence type="ECO:0000313" key="4">
    <source>
        <dbReference type="EMBL" id="CAD6191168.1"/>
    </source>
</evidence>
<keyword evidence="3" id="KW-0732">Signal</keyword>
<keyword evidence="2" id="KW-1015">Disulfide bond</keyword>
<accession>A0A8S1H9D7</accession>
<evidence type="ECO:0000256" key="2">
    <source>
        <dbReference type="ARBA" id="ARBA00023157"/>
    </source>
</evidence>
<dbReference type="OrthoDB" id="5868789at2759"/>
<comment type="caution">
    <text evidence="4">The sequence shown here is derived from an EMBL/GenBank/DDBJ whole genome shotgun (WGS) entry which is preliminary data.</text>
</comment>
<dbReference type="InterPro" id="IPR052065">
    <property type="entry name" value="Compl_asym_regulator"/>
</dbReference>
<keyword evidence="5" id="KW-1185">Reference proteome</keyword>
<dbReference type="PANTHER" id="PTHR22906:SF48">
    <property type="entry name" value="THROMBOSPONDIN TYPE 1 DOMAIN PROTEIN"/>
    <property type="match status" value="1"/>
</dbReference>
<dbReference type="EMBL" id="CAJGYM010000019">
    <property type="protein sequence ID" value="CAD6191168.1"/>
    <property type="molecule type" value="Genomic_DNA"/>
</dbReference>